<protein>
    <submittedName>
        <fullName evidence="1">Uncharacterized protein</fullName>
    </submittedName>
</protein>
<dbReference type="EMBL" id="PIDS01000197">
    <property type="protein sequence ID" value="PLL42268.1"/>
    <property type="molecule type" value="Genomic_DNA"/>
</dbReference>
<accession>A0A2J4RG21</accession>
<sequence length="398" mass="45274">MHAFVLFSSSFNIFMKYLGKSHLRDECMSVGIVTFFKYTQLGFYRYGNDDYCEPLEMDTLLSSLHVWFQDRISLEDTLLWDDETPGYSHRKKVYLKAIEKDEETGEYILVLWRAVGSGDGVYGIKADARLDDNTLYDANNAAAGDRVIWGEASYYWFIPSKNLFASIRFSNSIADTNLMNLFFRDFVCLHADFREKRREIKEGSTGSYTKITFPAQQAGETGNLWFRISSKQYTKLTTRADLGAIARDITHFVKREVIAARDVNQSDWTRFFGRLPFVSAEVTKDTRKVEVNIEAKPTAEELQQIFEQYAEDYNGGLDGWRNLGFRKEGVGGICWLNSFVVKNVLPIDDTTGGGVDETGHYTAQRLFTALQFKRDGLLAPFGVGAEEATAPQAIQELP</sequence>
<dbReference type="Proteomes" id="UP000234505">
    <property type="component" value="Unassembled WGS sequence"/>
</dbReference>
<evidence type="ECO:0000313" key="1">
    <source>
        <dbReference type="EMBL" id="PLL42268.1"/>
    </source>
</evidence>
<gene>
    <name evidence="1" type="ORF">CWN50_08430</name>
</gene>
<organism evidence="1 2">
    <name type="scientific">Klebsiella michiganensis</name>
    <dbReference type="NCBI Taxonomy" id="1134687"/>
    <lineage>
        <taxon>Bacteria</taxon>
        <taxon>Pseudomonadati</taxon>
        <taxon>Pseudomonadota</taxon>
        <taxon>Gammaproteobacteria</taxon>
        <taxon>Enterobacterales</taxon>
        <taxon>Enterobacteriaceae</taxon>
        <taxon>Klebsiella/Raoultella group</taxon>
        <taxon>Klebsiella</taxon>
    </lineage>
</organism>
<reference evidence="1 2" key="1">
    <citation type="submission" date="2017-11" db="EMBL/GenBank/DDBJ databases">
        <authorList>
            <person name="Han C.G."/>
        </authorList>
    </citation>
    <scope>NUCLEOTIDE SEQUENCE [LARGE SCALE GENOMIC DNA]</scope>
    <source>
        <strain evidence="1 2">A11</strain>
    </source>
</reference>
<proteinExistence type="predicted"/>
<reference evidence="1 2" key="2">
    <citation type="submission" date="2018-01" db="EMBL/GenBank/DDBJ databases">
        <title>Genomic study of Klebsiella pneumoniae.</title>
        <authorList>
            <person name="Yang Y."/>
            <person name="Bicalho R."/>
        </authorList>
    </citation>
    <scope>NUCLEOTIDE SEQUENCE [LARGE SCALE GENOMIC DNA]</scope>
    <source>
        <strain evidence="1 2">A11</strain>
    </source>
</reference>
<name>A0A2J4RG21_9ENTR</name>
<dbReference type="AlphaFoldDB" id="A0A2J4RG21"/>
<dbReference type="RefSeq" id="WP_000542997.1">
    <property type="nucleotide sequence ID" value="NZ_CP056136.1"/>
</dbReference>
<comment type="caution">
    <text evidence="1">The sequence shown here is derived from an EMBL/GenBank/DDBJ whole genome shotgun (WGS) entry which is preliminary data.</text>
</comment>
<evidence type="ECO:0000313" key="2">
    <source>
        <dbReference type="Proteomes" id="UP000234505"/>
    </source>
</evidence>